<reference evidence="3 4" key="1">
    <citation type="submission" date="2021-03" db="EMBL/GenBank/DDBJ databases">
        <title>Aliifodinibius sp. nov., a new bacterium isolated from saline soil.</title>
        <authorList>
            <person name="Galisteo C."/>
            <person name="De La Haba R."/>
            <person name="Sanchez-Porro C."/>
            <person name="Ventosa A."/>
        </authorList>
    </citation>
    <scope>NUCLEOTIDE SEQUENCE [LARGE SCALE GENOMIC DNA]</scope>
    <source>
        <strain evidence="3 4">1BSP15-2V2</strain>
    </source>
</reference>
<keyword evidence="4" id="KW-1185">Reference proteome</keyword>
<gene>
    <name evidence="3" type="ORF">J6I44_16645</name>
</gene>
<feature type="transmembrane region" description="Helical" evidence="2">
    <location>
        <begin position="21"/>
        <end position="41"/>
    </location>
</feature>
<feature type="region of interest" description="Disordered" evidence="1">
    <location>
        <begin position="40"/>
        <end position="68"/>
    </location>
</feature>
<organism evidence="3 4">
    <name type="scientific">Fodinibius salsisoli</name>
    <dbReference type="NCBI Taxonomy" id="2820877"/>
    <lineage>
        <taxon>Bacteria</taxon>
        <taxon>Pseudomonadati</taxon>
        <taxon>Balneolota</taxon>
        <taxon>Balneolia</taxon>
        <taxon>Balneolales</taxon>
        <taxon>Balneolaceae</taxon>
        <taxon>Fodinibius</taxon>
    </lineage>
</organism>
<sequence>MRIVNREQIIRDLSIKYHISYFLLSLMLVSGIGLAGCEGPIGPQGPQGESGEQGEQGPEGPQGEDGNANVTLYIYDGHDFSSSSLARREVTGVTETEMNESEWNVYLVHPSGWYYHLSGYGVSDSTMYFASHRWVDNDPGFVDFWVEAAEGPGEEYTEIRIIRTAVNNINDERSKIYGLDFSNYKEVAEFYGLSEKEAVRVSSP</sequence>
<keyword evidence="2" id="KW-0812">Transmembrane</keyword>
<keyword evidence="2" id="KW-0472">Membrane</keyword>
<dbReference type="Gene3D" id="1.20.5.320">
    <property type="entry name" value="6-Phosphogluconate Dehydrogenase, domain 3"/>
    <property type="match status" value="1"/>
</dbReference>
<dbReference type="EMBL" id="JAGGJA010000013">
    <property type="protein sequence ID" value="MCW9708493.1"/>
    <property type="molecule type" value="Genomic_DNA"/>
</dbReference>
<name>A0ABT3PRK5_9BACT</name>
<dbReference type="Proteomes" id="UP001207918">
    <property type="component" value="Unassembled WGS sequence"/>
</dbReference>
<accession>A0ABT3PRK5</accession>
<comment type="caution">
    <text evidence="3">The sequence shown here is derived from an EMBL/GenBank/DDBJ whole genome shotgun (WGS) entry which is preliminary data.</text>
</comment>
<proteinExistence type="predicted"/>
<evidence type="ECO:0000256" key="2">
    <source>
        <dbReference type="SAM" id="Phobius"/>
    </source>
</evidence>
<keyword evidence="2" id="KW-1133">Transmembrane helix</keyword>
<evidence type="ECO:0000256" key="1">
    <source>
        <dbReference type="SAM" id="MobiDB-lite"/>
    </source>
</evidence>
<feature type="compositionally biased region" description="Low complexity" evidence="1">
    <location>
        <begin position="40"/>
        <end position="66"/>
    </location>
</feature>
<protein>
    <submittedName>
        <fullName evidence="3">Collagen-like protein</fullName>
    </submittedName>
</protein>
<evidence type="ECO:0000313" key="3">
    <source>
        <dbReference type="EMBL" id="MCW9708493.1"/>
    </source>
</evidence>
<evidence type="ECO:0000313" key="4">
    <source>
        <dbReference type="Proteomes" id="UP001207918"/>
    </source>
</evidence>
<dbReference type="RefSeq" id="WP_265767277.1">
    <property type="nucleotide sequence ID" value="NZ_JAGGJA010000013.1"/>
</dbReference>